<organism evidence="1 2">
    <name type="scientific">Thauera mechernichensis</name>
    <dbReference type="NCBI Taxonomy" id="82788"/>
    <lineage>
        <taxon>Bacteria</taxon>
        <taxon>Pseudomonadati</taxon>
        <taxon>Pseudomonadota</taxon>
        <taxon>Betaproteobacteria</taxon>
        <taxon>Rhodocyclales</taxon>
        <taxon>Zoogloeaceae</taxon>
        <taxon>Thauera</taxon>
    </lineage>
</organism>
<accession>A0ABW3WDV2</accession>
<comment type="caution">
    <text evidence="1">The sequence shown here is derived from an EMBL/GenBank/DDBJ whole genome shotgun (WGS) entry which is preliminary data.</text>
</comment>
<dbReference type="EMBL" id="JBHTMC010000010">
    <property type="protein sequence ID" value="MFD1263118.1"/>
    <property type="molecule type" value="Genomic_DNA"/>
</dbReference>
<dbReference type="PANTHER" id="PTHR41244:SF1">
    <property type="entry name" value="GLYCOSYLTRANSFERASE"/>
    <property type="match status" value="1"/>
</dbReference>
<protein>
    <submittedName>
        <fullName evidence="1">Glycoside hydrolase family 99-like domain-containing protein</fullName>
    </submittedName>
</protein>
<evidence type="ECO:0000313" key="1">
    <source>
        <dbReference type="EMBL" id="MFD1263118.1"/>
    </source>
</evidence>
<dbReference type="InterPro" id="IPR032719">
    <property type="entry name" value="WbsX"/>
</dbReference>
<keyword evidence="2" id="KW-1185">Reference proteome</keyword>
<dbReference type="PANTHER" id="PTHR41244">
    <property type="entry name" value="RHAMNAN SYNTHESIS F"/>
    <property type="match status" value="1"/>
</dbReference>
<dbReference type="Pfam" id="PF14307">
    <property type="entry name" value="Glyco_tran_WbsX"/>
    <property type="match status" value="1"/>
</dbReference>
<gene>
    <name evidence="1" type="ORF">ACFQ4M_05935</name>
</gene>
<dbReference type="CDD" id="cd11579">
    <property type="entry name" value="Glyco_tran_WbsX"/>
    <property type="match status" value="1"/>
</dbReference>
<reference evidence="2" key="1">
    <citation type="journal article" date="2019" name="Int. J. Syst. Evol. Microbiol.">
        <title>The Global Catalogue of Microorganisms (GCM) 10K type strain sequencing project: providing services to taxonomists for standard genome sequencing and annotation.</title>
        <authorList>
            <consortium name="The Broad Institute Genomics Platform"/>
            <consortium name="The Broad Institute Genome Sequencing Center for Infectious Disease"/>
            <person name="Wu L."/>
            <person name="Ma J."/>
        </authorList>
    </citation>
    <scope>NUCLEOTIDE SEQUENCE [LARGE SCALE GENOMIC DNA]</scope>
    <source>
        <strain evidence="2">CCUG 48884</strain>
    </source>
</reference>
<sequence>MKVNTIAFYLPQFHPIEENNAWWGDGFTEWTNVSQARPRFKGHHQPQIPADLGFYDLRLHETRISQAALARNFGIYGFCYYHYWFNGRMLLDRPFNEVLASGEPDFPFCLCWANENWTRAWDGLDRQVLIKQDYTEEDSDSHIQWLIEAFRDDRYIKIDGRPLLLIYRLDHIPEIGKMINSWRNAVREEGFPGLYLCAVKNGFVEISDENILKIGFDAIVDFQPDRRDFPAPQGPKQAFYRLARRILPGDLYQRIKLSASANNIVNYRSMVEGMIHKIWPTSYRKFPCVFPSWDNSARRKSATIIQNDDPVMYGKWLKHAIESVRSYPDSEKFVFINAWNEWAEGCHLEPDRKHGHAFLEQTRDVLRSTCATE</sequence>
<evidence type="ECO:0000313" key="2">
    <source>
        <dbReference type="Proteomes" id="UP001597158"/>
    </source>
</evidence>
<name>A0ABW3WDV2_9RHOO</name>
<dbReference type="Gene3D" id="3.20.20.80">
    <property type="entry name" value="Glycosidases"/>
    <property type="match status" value="1"/>
</dbReference>
<dbReference type="Proteomes" id="UP001597158">
    <property type="component" value="Unassembled WGS sequence"/>
</dbReference>
<dbReference type="RefSeq" id="WP_277834046.1">
    <property type="nucleotide sequence ID" value="NZ_JARQZE010000010.1"/>
</dbReference>
<proteinExistence type="predicted"/>